<dbReference type="PROSITE" id="PS00134">
    <property type="entry name" value="TRYPSIN_HIS"/>
    <property type="match status" value="1"/>
</dbReference>
<name>A0A9P0XFT1_PIEBR</name>
<keyword evidence="3 9" id="KW-0645">Protease</keyword>
<dbReference type="Proteomes" id="UP001152562">
    <property type="component" value="Unassembled WGS sequence"/>
</dbReference>
<evidence type="ECO:0000256" key="5">
    <source>
        <dbReference type="ARBA" id="ARBA00022825"/>
    </source>
</evidence>
<dbReference type="GO" id="GO:0016485">
    <property type="term" value="P:protein processing"/>
    <property type="evidence" value="ECO:0007669"/>
    <property type="project" value="UniProtKB-ARBA"/>
</dbReference>
<dbReference type="Gene3D" id="2.40.10.10">
    <property type="entry name" value="Trypsin-like serine proteases"/>
    <property type="match status" value="2"/>
</dbReference>
<dbReference type="SMART" id="SM00020">
    <property type="entry name" value="Tryp_SPc"/>
    <property type="match status" value="1"/>
</dbReference>
<evidence type="ECO:0000256" key="4">
    <source>
        <dbReference type="ARBA" id="ARBA00022801"/>
    </source>
</evidence>
<organism evidence="12 13">
    <name type="scientific">Pieris brassicae</name>
    <name type="common">White butterfly</name>
    <name type="synonym">Large white butterfly</name>
    <dbReference type="NCBI Taxonomy" id="7116"/>
    <lineage>
        <taxon>Eukaryota</taxon>
        <taxon>Metazoa</taxon>
        <taxon>Ecdysozoa</taxon>
        <taxon>Arthropoda</taxon>
        <taxon>Hexapoda</taxon>
        <taxon>Insecta</taxon>
        <taxon>Pterygota</taxon>
        <taxon>Neoptera</taxon>
        <taxon>Endopterygota</taxon>
        <taxon>Lepidoptera</taxon>
        <taxon>Glossata</taxon>
        <taxon>Ditrysia</taxon>
        <taxon>Papilionoidea</taxon>
        <taxon>Pieridae</taxon>
        <taxon>Pierinae</taxon>
        <taxon>Pieris</taxon>
    </lineage>
</organism>
<evidence type="ECO:0000256" key="3">
    <source>
        <dbReference type="ARBA" id="ARBA00022670"/>
    </source>
</evidence>
<dbReference type="EC" id="3.4.21.4" evidence="8"/>
<dbReference type="FunFam" id="2.40.10.10:FF:000047">
    <property type="entry name" value="Trypsin eta"/>
    <property type="match status" value="1"/>
</dbReference>
<dbReference type="InterPro" id="IPR033116">
    <property type="entry name" value="TRYPSIN_SER"/>
</dbReference>
<evidence type="ECO:0000256" key="7">
    <source>
        <dbReference type="ARBA" id="ARBA00036320"/>
    </source>
</evidence>
<evidence type="ECO:0000256" key="2">
    <source>
        <dbReference type="ARBA" id="ARBA00022525"/>
    </source>
</evidence>
<accession>A0A9P0XFT1</accession>
<keyword evidence="5 9" id="KW-0720">Serine protease</keyword>
<dbReference type="InterPro" id="IPR009003">
    <property type="entry name" value="Peptidase_S1_PA"/>
</dbReference>
<keyword evidence="6" id="KW-1015">Disulfide bond</keyword>
<feature type="signal peptide" evidence="10">
    <location>
        <begin position="1"/>
        <end position="16"/>
    </location>
</feature>
<evidence type="ECO:0000313" key="13">
    <source>
        <dbReference type="Proteomes" id="UP001152562"/>
    </source>
</evidence>
<dbReference type="InterPro" id="IPR018114">
    <property type="entry name" value="TRYPSIN_HIS"/>
</dbReference>
<feature type="domain" description="Peptidase S1" evidence="11">
    <location>
        <begin position="144"/>
        <end position="397"/>
    </location>
</feature>
<comment type="catalytic activity">
    <reaction evidence="7">
        <text>Preferential cleavage: Arg-|-Xaa, Lys-|-Xaa.</text>
        <dbReference type="EC" id="3.4.21.4"/>
    </reaction>
</comment>
<dbReference type="SUPFAM" id="SSF50494">
    <property type="entry name" value="Trypsin-like serine proteases"/>
    <property type="match status" value="1"/>
</dbReference>
<keyword evidence="13" id="KW-1185">Reference proteome</keyword>
<evidence type="ECO:0000256" key="9">
    <source>
        <dbReference type="RuleBase" id="RU363034"/>
    </source>
</evidence>
<keyword evidence="2" id="KW-0964">Secreted</keyword>
<dbReference type="PANTHER" id="PTHR24252">
    <property type="entry name" value="ACROSIN-RELATED"/>
    <property type="match status" value="1"/>
</dbReference>
<keyword evidence="4 9" id="KW-0378">Hydrolase</keyword>
<dbReference type="Pfam" id="PF00089">
    <property type="entry name" value="Trypsin"/>
    <property type="match status" value="1"/>
</dbReference>
<comment type="caution">
    <text evidence="12">The sequence shown here is derived from an EMBL/GenBank/DDBJ whole genome shotgun (WGS) entry which is preliminary data.</text>
</comment>
<dbReference type="GO" id="GO:0005576">
    <property type="term" value="C:extracellular region"/>
    <property type="evidence" value="ECO:0007669"/>
    <property type="project" value="UniProtKB-SubCell"/>
</dbReference>
<evidence type="ECO:0000256" key="8">
    <source>
        <dbReference type="ARBA" id="ARBA00038868"/>
    </source>
</evidence>
<reference evidence="12" key="1">
    <citation type="submission" date="2022-05" db="EMBL/GenBank/DDBJ databases">
        <authorList>
            <person name="Okamura Y."/>
        </authorList>
    </citation>
    <scope>NUCLEOTIDE SEQUENCE</scope>
</reference>
<dbReference type="PRINTS" id="PR00722">
    <property type="entry name" value="CHYMOTRYPSIN"/>
</dbReference>
<evidence type="ECO:0000259" key="11">
    <source>
        <dbReference type="PROSITE" id="PS50240"/>
    </source>
</evidence>
<dbReference type="PROSITE" id="PS00135">
    <property type="entry name" value="TRYPSIN_SER"/>
    <property type="match status" value="1"/>
</dbReference>
<dbReference type="GO" id="GO:0004252">
    <property type="term" value="F:serine-type endopeptidase activity"/>
    <property type="evidence" value="ECO:0007669"/>
    <property type="project" value="UniProtKB-EC"/>
</dbReference>
<dbReference type="AlphaFoldDB" id="A0A9P0XFT1"/>
<feature type="chain" id="PRO_5040210756" description="trypsin" evidence="10">
    <location>
        <begin position="17"/>
        <end position="401"/>
    </location>
</feature>
<dbReference type="PROSITE" id="PS50240">
    <property type="entry name" value="TRYPSIN_DOM"/>
    <property type="match status" value="1"/>
</dbReference>
<gene>
    <name evidence="12" type="ORF">PIBRA_LOCUS9531</name>
</gene>
<sequence>MRHAVVFLGLVSFCIAQNVGQQCTIKHTNTIGSCLPSNQCASARDDLRNNGINPTICSYTLDAVVVCCRDGSSILKTSGARQSDRRPVSSGITTKKSKLRLSERKCEEYSRGVTQMVDFISLVPDPDTLHISAAKCDYNKVDLIVGGETTSSGEFPHMAAIGWVNQEDGYDFLCGGSLISSRFVLTAAHCIQAARRHPATPSIVRLGDQNLDPNVEDNASPVDVPIKNIVPHPQYNSPIKYNDIALMELHTDVDFEAHIRPACLWTRNDFSGHDKAIATGWGVTNPSSTTAETSNDLQKVSLSLLQNPRCDVLLKTLRNRLWWGFVNTQMCAGELRGGKDTCQGDSGSPLQVASKENQCVFHIVGITSFGRKCAQSGNPAIYTRVSSYLDWIESVVWPEEF</sequence>
<dbReference type="PANTHER" id="PTHR24252:SF7">
    <property type="entry name" value="HYALIN"/>
    <property type="match status" value="1"/>
</dbReference>
<evidence type="ECO:0000313" key="12">
    <source>
        <dbReference type="EMBL" id="CAH4033218.1"/>
    </source>
</evidence>
<dbReference type="EMBL" id="CALOZG010000029">
    <property type="protein sequence ID" value="CAH4033218.1"/>
    <property type="molecule type" value="Genomic_DNA"/>
</dbReference>
<protein>
    <recommendedName>
        <fullName evidence="8">trypsin</fullName>
        <ecNumber evidence="8">3.4.21.4</ecNumber>
    </recommendedName>
</protein>
<dbReference type="CDD" id="cd00190">
    <property type="entry name" value="Tryp_SPc"/>
    <property type="match status" value="1"/>
</dbReference>
<dbReference type="InterPro" id="IPR001254">
    <property type="entry name" value="Trypsin_dom"/>
</dbReference>
<evidence type="ECO:0000256" key="1">
    <source>
        <dbReference type="ARBA" id="ARBA00004613"/>
    </source>
</evidence>
<comment type="subcellular location">
    <subcellularLocation>
        <location evidence="1">Secreted</location>
    </subcellularLocation>
</comment>
<proteinExistence type="predicted"/>
<dbReference type="OrthoDB" id="6380398at2759"/>
<evidence type="ECO:0000256" key="10">
    <source>
        <dbReference type="SAM" id="SignalP"/>
    </source>
</evidence>
<evidence type="ECO:0000256" key="6">
    <source>
        <dbReference type="ARBA" id="ARBA00023157"/>
    </source>
</evidence>
<keyword evidence="10" id="KW-0732">Signal</keyword>
<dbReference type="InterPro" id="IPR001314">
    <property type="entry name" value="Peptidase_S1A"/>
</dbReference>
<dbReference type="InterPro" id="IPR043504">
    <property type="entry name" value="Peptidase_S1_PA_chymotrypsin"/>
</dbReference>